<dbReference type="InterPro" id="IPR043128">
    <property type="entry name" value="Rev_trsase/Diguanyl_cyclase"/>
</dbReference>
<organism evidence="7 8">
    <name type="scientific">Levilactobacillus bambusae</name>
    <dbReference type="NCBI Taxonomy" id="2024736"/>
    <lineage>
        <taxon>Bacteria</taxon>
        <taxon>Bacillati</taxon>
        <taxon>Bacillota</taxon>
        <taxon>Bacilli</taxon>
        <taxon>Lactobacillales</taxon>
        <taxon>Lactobacillaceae</taxon>
        <taxon>Levilactobacillus</taxon>
    </lineage>
</organism>
<keyword evidence="8" id="KW-1185">Reference proteome</keyword>
<comment type="caution">
    <text evidence="7">The sequence shown here is derived from an EMBL/GenBank/DDBJ whole genome shotgun (WGS) entry which is preliminary data.</text>
</comment>
<dbReference type="GO" id="GO:0006260">
    <property type="term" value="P:DNA replication"/>
    <property type="evidence" value="ECO:0007669"/>
    <property type="project" value="UniProtKB-KW"/>
</dbReference>
<dbReference type="Gene3D" id="3.40.1170.60">
    <property type="match status" value="1"/>
</dbReference>
<accession>A0A2V1MZT6</accession>
<name>A0A2V1MZT6_9LACO</name>
<evidence type="ECO:0000256" key="4">
    <source>
        <dbReference type="ARBA" id="ARBA00022705"/>
    </source>
</evidence>
<evidence type="ECO:0000259" key="6">
    <source>
        <dbReference type="PROSITE" id="PS50173"/>
    </source>
</evidence>
<dbReference type="GO" id="GO:0006281">
    <property type="term" value="P:DNA repair"/>
    <property type="evidence" value="ECO:0007669"/>
    <property type="project" value="InterPro"/>
</dbReference>
<dbReference type="PROSITE" id="PS50173">
    <property type="entry name" value="UMUC"/>
    <property type="match status" value="1"/>
</dbReference>
<evidence type="ECO:0000256" key="1">
    <source>
        <dbReference type="ARBA" id="ARBA00010945"/>
    </source>
</evidence>
<dbReference type="GO" id="GO:0003684">
    <property type="term" value="F:damaged DNA binding"/>
    <property type="evidence" value="ECO:0007669"/>
    <property type="project" value="InterPro"/>
</dbReference>
<keyword evidence="3" id="KW-0548">Nucleotidyltransferase</keyword>
<feature type="domain" description="UmuC" evidence="6">
    <location>
        <begin position="11"/>
        <end position="202"/>
    </location>
</feature>
<dbReference type="InterPro" id="IPR043502">
    <property type="entry name" value="DNA/RNA_pol_sf"/>
</dbReference>
<protein>
    <submittedName>
        <fullName evidence="7">Excinuclease ABC subunit A</fullName>
    </submittedName>
</protein>
<dbReference type="PANTHER" id="PTHR11076:SF35">
    <property type="entry name" value="DNA REPAIR PROTEIN HOMOLOG YOBH"/>
    <property type="match status" value="1"/>
</dbReference>
<evidence type="ECO:0000313" key="7">
    <source>
        <dbReference type="EMBL" id="PWG00332.1"/>
    </source>
</evidence>
<dbReference type="AlphaFoldDB" id="A0A2V1MZT6"/>
<evidence type="ECO:0000313" key="8">
    <source>
        <dbReference type="Proteomes" id="UP000245080"/>
    </source>
</evidence>
<keyword evidence="2" id="KW-0515">Mutator protein</keyword>
<evidence type="ECO:0000256" key="2">
    <source>
        <dbReference type="ARBA" id="ARBA00022457"/>
    </source>
</evidence>
<proteinExistence type="inferred from homology"/>
<dbReference type="InterPro" id="IPR017961">
    <property type="entry name" value="DNA_pol_Y-fam_little_finger"/>
</dbReference>
<dbReference type="Gene3D" id="3.30.70.270">
    <property type="match status" value="1"/>
</dbReference>
<gene>
    <name evidence="7" type="ORF">DCM90_05220</name>
</gene>
<dbReference type="Gene3D" id="1.10.150.20">
    <property type="entry name" value="5' to 3' exonuclease, C-terminal subdomain"/>
    <property type="match status" value="1"/>
</dbReference>
<dbReference type="Proteomes" id="UP000245080">
    <property type="component" value="Unassembled WGS sequence"/>
</dbReference>
<dbReference type="SUPFAM" id="SSF100879">
    <property type="entry name" value="Lesion bypass DNA polymerase (Y-family), little finger domain"/>
    <property type="match status" value="1"/>
</dbReference>
<evidence type="ECO:0000256" key="3">
    <source>
        <dbReference type="ARBA" id="ARBA00022695"/>
    </source>
</evidence>
<evidence type="ECO:0000256" key="5">
    <source>
        <dbReference type="ARBA" id="ARBA00022932"/>
    </source>
</evidence>
<dbReference type="InterPro" id="IPR001126">
    <property type="entry name" value="UmuC"/>
</dbReference>
<dbReference type="InterPro" id="IPR050116">
    <property type="entry name" value="DNA_polymerase-Y"/>
</dbReference>
<dbReference type="SUPFAM" id="SSF56672">
    <property type="entry name" value="DNA/RNA polymerases"/>
    <property type="match status" value="1"/>
</dbReference>
<dbReference type="Pfam" id="PF00817">
    <property type="entry name" value="IMS"/>
    <property type="match status" value="1"/>
</dbReference>
<dbReference type="OrthoDB" id="9808813at2"/>
<dbReference type="Gene3D" id="3.30.1490.100">
    <property type="entry name" value="DNA polymerase, Y-family, little finger domain"/>
    <property type="match status" value="1"/>
</dbReference>
<dbReference type="Pfam" id="PF11799">
    <property type="entry name" value="IMS_C"/>
    <property type="match status" value="1"/>
</dbReference>
<keyword evidence="4" id="KW-0235">DNA replication</keyword>
<dbReference type="GO" id="GO:0009432">
    <property type="term" value="P:SOS response"/>
    <property type="evidence" value="ECO:0007669"/>
    <property type="project" value="TreeGrafter"/>
</dbReference>
<dbReference type="GO" id="GO:0042276">
    <property type="term" value="P:error-prone translesion synthesis"/>
    <property type="evidence" value="ECO:0007669"/>
    <property type="project" value="TreeGrafter"/>
</dbReference>
<keyword evidence="5" id="KW-0808">Transferase</keyword>
<dbReference type="GO" id="GO:0005829">
    <property type="term" value="C:cytosol"/>
    <property type="evidence" value="ECO:0007669"/>
    <property type="project" value="TreeGrafter"/>
</dbReference>
<sequence>MDYSNEPHGVYFFIDNKSFYASCESVARRIDPLESILVVMSEQENTNGGLILAASPMAKQLFHITNVSRQRDLPDDERLIVVPPRMNLYIRKNLEINAIYNRYVAKADLLPYSIDESLLDVTKSWFLFGHDLLEVAQQIQQQIYQELGLYTTVGVGENPVQAKLALDLYAKHDPNRIGQIKYDTVAERLWPVTQLTDVWSIGRRTAKRLNQLHIDSMADLARANPYDLKAEFGVMGFQLFALAWGVDRSQLTEPLKIRDVSFSNSQVLARDYNRLEEIEVVIREIGEQVASRVRAHGKLAGEIGLSIGFAHPAITQTGTPGFSHRMRLEPTNDNREVARQLRFLFEKYWEGQAVRNIAVQLGRLSPDNHQQLDLFHPVDQQIQTNTINRTLDQIRRRYGSSAIVKASSLRTGATAIQRASLVGGHNGGNAYD</sequence>
<dbReference type="PANTHER" id="PTHR11076">
    <property type="entry name" value="DNA REPAIR POLYMERASE UMUC / TRANSFERASE FAMILY MEMBER"/>
    <property type="match status" value="1"/>
</dbReference>
<reference evidence="7 8" key="1">
    <citation type="journal article" date="2018" name="Int. J. Syst. Evol. Microbiol.">
        <title>Lactobacillus bambusae sp. nov., isolated from a traditional fermented Ma-bamboo shoots of Taiwan.</title>
        <authorList>
            <person name="Wang L.-T."/>
        </authorList>
    </citation>
    <scope>NUCLEOTIDE SEQUENCE [LARGE SCALE GENOMIC DNA]</scope>
    <source>
        <strain evidence="7 8">BS-W1</strain>
    </source>
</reference>
<dbReference type="GO" id="GO:0003887">
    <property type="term" value="F:DNA-directed DNA polymerase activity"/>
    <property type="evidence" value="ECO:0007669"/>
    <property type="project" value="UniProtKB-KW"/>
</dbReference>
<dbReference type="CDD" id="cd01700">
    <property type="entry name" value="PolY_Pol_V_umuC"/>
    <property type="match status" value="1"/>
</dbReference>
<dbReference type="InterPro" id="IPR024728">
    <property type="entry name" value="PolY_HhH_motif"/>
</dbReference>
<keyword evidence="5" id="KW-0239">DNA-directed DNA polymerase</keyword>
<dbReference type="InterPro" id="IPR036775">
    <property type="entry name" value="DNA_pol_Y-fam_lit_finger_sf"/>
</dbReference>
<comment type="similarity">
    <text evidence="1">Belongs to the DNA polymerase type-Y family.</text>
</comment>
<dbReference type="RefSeq" id="WP_109250279.1">
    <property type="nucleotide sequence ID" value="NZ_QCXQ01000002.1"/>
</dbReference>
<dbReference type="EMBL" id="QCXQ01000002">
    <property type="protein sequence ID" value="PWG00332.1"/>
    <property type="molecule type" value="Genomic_DNA"/>
</dbReference>
<dbReference type="Pfam" id="PF11798">
    <property type="entry name" value="IMS_HHH"/>
    <property type="match status" value="1"/>
</dbReference>